<dbReference type="AlphaFoldDB" id="A0A0M0J851"/>
<dbReference type="GO" id="GO:0046872">
    <property type="term" value="F:metal ion binding"/>
    <property type="evidence" value="ECO:0007669"/>
    <property type="project" value="UniProtKB-KW"/>
</dbReference>
<name>A0A0M0J851_9EUKA</name>
<feature type="domain" description="Peptidase M16 middle/third" evidence="11">
    <location>
        <begin position="585"/>
        <end position="817"/>
    </location>
</feature>
<protein>
    <submittedName>
        <fullName evidence="13">Insulin-degrading-like metalloprotease family</fullName>
    </submittedName>
</protein>
<dbReference type="Pfam" id="PF05193">
    <property type="entry name" value="Peptidase_M16_C"/>
    <property type="match status" value="1"/>
</dbReference>
<keyword evidence="3" id="KW-0479">Metal-binding</keyword>
<dbReference type="GO" id="GO:0006508">
    <property type="term" value="P:proteolysis"/>
    <property type="evidence" value="ECO:0007669"/>
    <property type="project" value="UniProtKB-KW"/>
</dbReference>
<dbReference type="InterPro" id="IPR011765">
    <property type="entry name" value="Pept_M16_N"/>
</dbReference>
<feature type="domain" description="Peptidase M16 C-terminal" evidence="10">
    <location>
        <begin position="240"/>
        <end position="449"/>
    </location>
</feature>
<dbReference type="InterPro" id="IPR054734">
    <property type="entry name" value="PqqF-like_C_4"/>
</dbReference>
<feature type="domain" description="Coenzyme PQQ synthesis protein F-like C-terminal lobe" evidence="12">
    <location>
        <begin position="928"/>
        <end position="1031"/>
    </location>
</feature>
<keyword evidence="6 13" id="KW-0482">Metalloprotease</keyword>
<dbReference type="EMBL" id="JWZX01003280">
    <property type="protein sequence ID" value="KOO22398.1"/>
    <property type="molecule type" value="Genomic_DNA"/>
</dbReference>
<dbReference type="SUPFAM" id="SSF63411">
    <property type="entry name" value="LuxS/MPP-like metallohydrolase"/>
    <property type="match status" value="4"/>
</dbReference>
<dbReference type="InterPro" id="IPR011249">
    <property type="entry name" value="Metalloenz_LuxS/M16"/>
</dbReference>
<evidence type="ECO:0000256" key="3">
    <source>
        <dbReference type="ARBA" id="ARBA00022723"/>
    </source>
</evidence>
<dbReference type="GO" id="GO:0004222">
    <property type="term" value="F:metalloendopeptidase activity"/>
    <property type="evidence" value="ECO:0007669"/>
    <property type="project" value="InterPro"/>
</dbReference>
<keyword evidence="14" id="KW-1185">Reference proteome</keyword>
<evidence type="ECO:0000256" key="1">
    <source>
        <dbReference type="ARBA" id="ARBA00007261"/>
    </source>
</evidence>
<dbReference type="GO" id="GO:0005737">
    <property type="term" value="C:cytoplasm"/>
    <property type="evidence" value="ECO:0007669"/>
    <property type="project" value="UniProtKB-ARBA"/>
</dbReference>
<dbReference type="Pfam" id="PF00675">
    <property type="entry name" value="Peptidase_M16"/>
    <property type="match status" value="1"/>
</dbReference>
<gene>
    <name evidence="13" type="ORF">Ctob_007401</name>
</gene>
<keyword evidence="2 13" id="KW-0645">Protease</keyword>
<evidence type="ECO:0000259" key="11">
    <source>
        <dbReference type="Pfam" id="PF16187"/>
    </source>
</evidence>
<dbReference type="Pfam" id="PF16187">
    <property type="entry name" value="Peptidase_M16_M"/>
    <property type="match status" value="1"/>
</dbReference>
<evidence type="ECO:0000259" key="12">
    <source>
        <dbReference type="Pfam" id="PF22456"/>
    </source>
</evidence>
<reference evidence="14" key="1">
    <citation type="journal article" date="2015" name="PLoS Genet.">
        <title>Genome Sequence and Transcriptome Analyses of Chrysochromulina tobin: Metabolic Tools for Enhanced Algal Fitness in the Prominent Order Prymnesiales (Haptophyceae).</title>
        <authorList>
            <person name="Hovde B.T."/>
            <person name="Deodato C.R."/>
            <person name="Hunsperger H.M."/>
            <person name="Ryken S.A."/>
            <person name="Yost W."/>
            <person name="Jha R.K."/>
            <person name="Patterson J."/>
            <person name="Monnat R.J. Jr."/>
            <person name="Barlow S.B."/>
            <person name="Starkenburg S.R."/>
            <person name="Cattolico R.A."/>
        </authorList>
    </citation>
    <scope>NUCLEOTIDE SEQUENCE</scope>
    <source>
        <strain evidence="14">CCMP291</strain>
    </source>
</reference>
<dbReference type="OrthoDB" id="952271at2759"/>
<dbReference type="Pfam" id="PF22456">
    <property type="entry name" value="PqqF-like_C_4"/>
    <property type="match status" value="1"/>
</dbReference>
<keyword evidence="5" id="KW-0862">Zinc</keyword>
<dbReference type="PANTHER" id="PTHR43690:SF18">
    <property type="entry name" value="INSULIN-DEGRADING ENZYME-RELATED"/>
    <property type="match status" value="1"/>
</dbReference>
<proteinExistence type="inferred from homology"/>
<dbReference type="Proteomes" id="UP000037460">
    <property type="component" value="Unassembled WGS sequence"/>
</dbReference>
<dbReference type="InterPro" id="IPR032632">
    <property type="entry name" value="Peptidase_M16_M"/>
</dbReference>
<dbReference type="Gene3D" id="3.30.830.10">
    <property type="entry name" value="Metalloenzyme, LuxS/M16 peptidase-like"/>
    <property type="match status" value="4"/>
</dbReference>
<dbReference type="PANTHER" id="PTHR43690">
    <property type="entry name" value="NARDILYSIN"/>
    <property type="match status" value="1"/>
</dbReference>
<evidence type="ECO:0000259" key="9">
    <source>
        <dbReference type="Pfam" id="PF00675"/>
    </source>
</evidence>
<evidence type="ECO:0000259" key="10">
    <source>
        <dbReference type="Pfam" id="PF05193"/>
    </source>
</evidence>
<feature type="compositionally biased region" description="Acidic residues" evidence="8">
    <location>
        <begin position="550"/>
        <end position="559"/>
    </location>
</feature>
<comment type="similarity">
    <text evidence="1 7">Belongs to the peptidase M16 family.</text>
</comment>
<dbReference type="PROSITE" id="PS00143">
    <property type="entry name" value="INSULINASE"/>
    <property type="match status" value="1"/>
</dbReference>
<evidence type="ECO:0000256" key="7">
    <source>
        <dbReference type="RuleBase" id="RU004447"/>
    </source>
</evidence>
<evidence type="ECO:0000256" key="2">
    <source>
        <dbReference type="ARBA" id="ARBA00022670"/>
    </source>
</evidence>
<comment type="caution">
    <text evidence="13">The sequence shown here is derived from an EMBL/GenBank/DDBJ whole genome shotgun (WGS) entry which is preliminary data.</text>
</comment>
<organism evidence="13 14">
    <name type="scientific">Chrysochromulina tobinii</name>
    <dbReference type="NCBI Taxonomy" id="1460289"/>
    <lineage>
        <taxon>Eukaryota</taxon>
        <taxon>Haptista</taxon>
        <taxon>Haptophyta</taxon>
        <taxon>Prymnesiophyceae</taxon>
        <taxon>Prymnesiales</taxon>
        <taxon>Chrysochromulinaceae</taxon>
        <taxon>Chrysochromulina</taxon>
    </lineage>
</organism>
<evidence type="ECO:0000256" key="4">
    <source>
        <dbReference type="ARBA" id="ARBA00022801"/>
    </source>
</evidence>
<evidence type="ECO:0000256" key="5">
    <source>
        <dbReference type="ARBA" id="ARBA00022833"/>
    </source>
</evidence>
<accession>A0A0M0J851</accession>
<dbReference type="InterPro" id="IPR007863">
    <property type="entry name" value="Peptidase_M16_C"/>
</dbReference>
<dbReference type="InterPro" id="IPR050626">
    <property type="entry name" value="Peptidase_M16"/>
</dbReference>
<dbReference type="InterPro" id="IPR001431">
    <property type="entry name" value="Pept_M16_Zn_BS"/>
</dbReference>
<keyword evidence="4" id="KW-0378">Hydrolase</keyword>
<feature type="domain" description="Peptidase M16 N-terminal" evidence="9">
    <location>
        <begin position="76"/>
        <end position="196"/>
    </location>
</feature>
<feature type="compositionally biased region" description="Low complexity" evidence="8">
    <location>
        <begin position="560"/>
        <end position="572"/>
    </location>
</feature>
<feature type="region of interest" description="Disordered" evidence="8">
    <location>
        <begin position="550"/>
        <end position="576"/>
    </location>
</feature>
<sequence length="1117" mass="122265">MQFRAAASVLGVAAALYVLYRRRRVRLLEAAAEQRQPQQVVFADGVERSVEDERRYRHITLPNSGISILLCSDARAEQRAAAAMCVEGAGARTAPIELVGLAHYLEHMLFLGSKKYPSESHYKKVVALHNGRCNASTAPEKTVYHFEVDAAGLEDVLDIFAQFFVGEPLLDEGAAERELNAVTAEDARNRINDDRRKRMVVQHTVPDKRVGTHTWAKFGTGNKDTLGPAAAAAAGVAVRPALLAYRERFYRLDHMSLALVSAASLDELEALARRIFGPAFSPDGGAILPTVMDSGGGVLAGGAAAAPEPEEARAARAAATLVNEAADLAASAEVGVAHPWADAGLWPFELRIAPITERRCVSLMWPMPPSASQHRHPCSPAARYLSYVLGHEGEGSLFAALQRLGLATHVSAGSYIDDADIYMLLVKVSLTTEGEAQLRSVLALVYAAVGVLRRADEADACRVWRELCHEARLGFVYAERGDAFSETADWARRLYTYGGRHVLTGGRVLDGETFPAAAVREALGTYVVPANCMVVRESTAFKAGLAATMEEDEDEDEGDSVSVGVPVGAGPPTRDTPSFDELFLETYYQIPYERRAVPSELLEALRHASEGQFTVTDATGATSAGPLMHLPEPNPFLTSDFRMVDALSTASPGVPPLVPAPPRQLQRAEESRIVHWHQTELSFGKPKAHVVVSLCITTGLLHSVHMDLLLAILEQRLAVALYPAYLAGLRWSFGHGPRALTLSAHGFSERLPALVSTLLRELLRWDPTETARLFEAKRELQTRQLRSHSKRRADELAYYFLGLLLRPRRRPVEESLATLESMGLEELRRVHEQTVGTKLATRALTFGNLDEARAAHLADDIERAIHATGAAPLPRDEWVFTPVATLGAGSRWRLRLPPQSKEENNSAVVHYVQLGQLRGSARHAQLTLLLRLLKQPLFDALRTKQQLGYVVASSAFDQHVGRDEVHGLVVQVLSKSYAPPAVQRAVDAYMRGFPQVVRALTAAEFDTSRQALVTRLLEPQRTLAEAFYHHWAPIDEEHLEWDAKARLAGLVGLVTQAEVAELADEIGREDSPLPKLSVHIFGNPHVHALDEDDGTGAAPIEDVEAWRQAQPTFARHG</sequence>
<evidence type="ECO:0000313" key="13">
    <source>
        <dbReference type="EMBL" id="KOO22398.1"/>
    </source>
</evidence>
<evidence type="ECO:0000313" key="14">
    <source>
        <dbReference type="Proteomes" id="UP000037460"/>
    </source>
</evidence>
<evidence type="ECO:0000256" key="6">
    <source>
        <dbReference type="ARBA" id="ARBA00023049"/>
    </source>
</evidence>
<evidence type="ECO:0000256" key="8">
    <source>
        <dbReference type="SAM" id="MobiDB-lite"/>
    </source>
</evidence>